<accession>A0A1N6GP64</accession>
<dbReference type="Gene3D" id="3.40.1360.10">
    <property type="match status" value="1"/>
</dbReference>
<dbReference type="OrthoDB" id="8536512at2"/>
<dbReference type="EMBL" id="FSRK01000001">
    <property type="protein sequence ID" value="SIO09308.1"/>
    <property type="molecule type" value="Genomic_DNA"/>
</dbReference>
<sequence>MNCDEIKNRVGIRAVLESFNLFPVKDNPRSAFYFAVDRLERTASLSVNFVKNVAFDFGTRKSYDIISIVQTVKKCNVSEALKYLSALDNSVNVDQNNSFSDICKKYQITNVSDIKHPSLVKYLKSRKVYEQKHLVKELHYTFSHKKYFGIGFKNNSGGFEIRNQYSKICLGSKDVTTIISQSTSYNEILVFEGFFDFLSFKAIGYEISDVDFLILNSTSMYFKAERKLLDYKKISLFLDNDTNGIALKSKFQQQFDNVEDCSMLYRDFNDLNEWLCNYR</sequence>
<dbReference type="AlphaFoldDB" id="A0A1N6GP64"/>
<dbReference type="SUPFAM" id="SSF57783">
    <property type="entry name" value="Zinc beta-ribbon"/>
    <property type="match status" value="1"/>
</dbReference>
<dbReference type="InterPro" id="IPR036977">
    <property type="entry name" value="DNA_primase_Znf_CHC2"/>
</dbReference>
<dbReference type="GO" id="GO:0008270">
    <property type="term" value="F:zinc ion binding"/>
    <property type="evidence" value="ECO:0007669"/>
    <property type="project" value="InterPro"/>
</dbReference>
<reference evidence="2" key="1">
    <citation type="submission" date="2016-11" db="EMBL/GenBank/DDBJ databases">
        <authorList>
            <person name="Varghese N."/>
            <person name="Submissions S."/>
        </authorList>
    </citation>
    <scope>NUCLEOTIDE SEQUENCE [LARGE SCALE GENOMIC DNA]</scope>
    <source>
        <strain evidence="2">DSM 27623</strain>
    </source>
</reference>
<keyword evidence="2" id="KW-1185">Reference proteome</keyword>
<organism evidence="1 2">
    <name type="scientific">Epilithonimonas zeae</name>
    <dbReference type="NCBI Taxonomy" id="1416779"/>
    <lineage>
        <taxon>Bacteria</taxon>
        <taxon>Pseudomonadati</taxon>
        <taxon>Bacteroidota</taxon>
        <taxon>Flavobacteriia</taxon>
        <taxon>Flavobacteriales</taxon>
        <taxon>Weeksellaceae</taxon>
        <taxon>Chryseobacterium group</taxon>
        <taxon>Epilithonimonas</taxon>
    </lineage>
</organism>
<dbReference type="Proteomes" id="UP000185207">
    <property type="component" value="Unassembled WGS sequence"/>
</dbReference>
<dbReference type="GO" id="GO:0003677">
    <property type="term" value="F:DNA binding"/>
    <property type="evidence" value="ECO:0007669"/>
    <property type="project" value="InterPro"/>
</dbReference>
<dbReference type="GO" id="GO:0006260">
    <property type="term" value="P:DNA replication"/>
    <property type="evidence" value="ECO:0007669"/>
    <property type="project" value="InterPro"/>
</dbReference>
<dbReference type="RefSeq" id="WP_074235083.1">
    <property type="nucleotide sequence ID" value="NZ_FSRK01000001.1"/>
</dbReference>
<proteinExistence type="predicted"/>
<evidence type="ECO:0000313" key="1">
    <source>
        <dbReference type="EMBL" id="SIO09308.1"/>
    </source>
</evidence>
<dbReference type="STRING" id="1416779.SAMN05444409_1965"/>
<name>A0A1N6GP64_9FLAO</name>
<evidence type="ECO:0000313" key="2">
    <source>
        <dbReference type="Proteomes" id="UP000185207"/>
    </source>
</evidence>
<gene>
    <name evidence="1" type="ORF">SAMN05444409_1965</name>
</gene>
<dbReference type="Gene3D" id="3.90.580.10">
    <property type="entry name" value="Zinc finger, CHC2-type domain"/>
    <property type="match status" value="1"/>
</dbReference>
<dbReference type="Pfam" id="PF13155">
    <property type="entry name" value="Toprim_2"/>
    <property type="match status" value="1"/>
</dbReference>
<protein>
    <submittedName>
        <fullName evidence="1">Toprim-like</fullName>
    </submittedName>
</protein>